<dbReference type="Pfam" id="PF08531">
    <property type="entry name" value="Bac_rhamnosid_N"/>
    <property type="match status" value="1"/>
</dbReference>
<evidence type="ECO:0000259" key="2">
    <source>
        <dbReference type="Pfam" id="PF08531"/>
    </source>
</evidence>
<keyword evidence="4" id="KW-1185">Reference proteome</keyword>
<dbReference type="InterPro" id="IPR013737">
    <property type="entry name" value="Bac_rhamnosid_N"/>
</dbReference>
<organism evidence="3 4">
    <name type="scientific">Streptomyces graminofaciens</name>
    <dbReference type="NCBI Taxonomy" id="68212"/>
    <lineage>
        <taxon>Bacteria</taxon>
        <taxon>Bacillati</taxon>
        <taxon>Actinomycetota</taxon>
        <taxon>Actinomycetes</taxon>
        <taxon>Kitasatosporales</taxon>
        <taxon>Streptomycetaceae</taxon>
        <taxon>Streptomyces</taxon>
    </lineage>
</organism>
<accession>A0ABM7FQL8</accession>
<dbReference type="EMBL" id="AP018448">
    <property type="protein sequence ID" value="BBC38523.1"/>
    <property type="molecule type" value="Genomic_DNA"/>
</dbReference>
<sequence length="89" mass="9610">MEASLLDDAHRTARPVHLPNDRGRTSPGPVPLLRREFNLPAEPASARLYVTSLGVHRTTINGRPVSDQLLNQAGPATPTGCNCPHTHLT</sequence>
<protein>
    <recommendedName>
        <fullName evidence="2">Bacterial alpha-L-rhamnosidase N-terminal domain-containing protein</fullName>
    </recommendedName>
</protein>
<proteinExistence type="predicted"/>
<evidence type="ECO:0000313" key="4">
    <source>
        <dbReference type="Proteomes" id="UP001321542"/>
    </source>
</evidence>
<dbReference type="PANTHER" id="PTHR33307">
    <property type="entry name" value="ALPHA-RHAMNOSIDASE (EUROFUNG)"/>
    <property type="match status" value="1"/>
</dbReference>
<reference evidence="3 4" key="1">
    <citation type="journal article" date="2010" name="ChemBioChem">
        <title>Cloning and characterization of the biosynthetic gene cluster of 16-membered macrolide antibiotic FD-891: involvement of a dual functional cytochrome P450 monooxygenase catalyzing epoxidation and hydroxylation.</title>
        <authorList>
            <person name="Kudo F."/>
            <person name="Motegi A."/>
            <person name="Mizoue K."/>
            <person name="Eguchi T."/>
        </authorList>
    </citation>
    <scope>NUCLEOTIDE SEQUENCE [LARGE SCALE GENOMIC DNA]</scope>
    <source>
        <strain evidence="3 4">A-8890</strain>
    </source>
</reference>
<feature type="region of interest" description="Disordered" evidence="1">
    <location>
        <begin position="1"/>
        <end position="30"/>
    </location>
</feature>
<name>A0ABM7FQL8_9ACTN</name>
<feature type="domain" description="Bacterial alpha-L-rhamnosidase N-terminal" evidence="2">
    <location>
        <begin position="42"/>
        <end position="71"/>
    </location>
</feature>
<evidence type="ECO:0000313" key="3">
    <source>
        <dbReference type="EMBL" id="BBC38523.1"/>
    </source>
</evidence>
<dbReference type="PANTHER" id="PTHR33307:SF6">
    <property type="entry name" value="ALPHA-RHAMNOSIDASE (EUROFUNG)-RELATED"/>
    <property type="match status" value="1"/>
</dbReference>
<dbReference type="Proteomes" id="UP001321542">
    <property type="component" value="Chromosome"/>
</dbReference>
<gene>
    <name evidence="3" type="ORF">SGFS_098170</name>
</gene>
<dbReference type="Gene3D" id="2.60.120.260">
    <property type="entry name" value="Galactose-binding domain-like"/>
    <property type="match status" value="1"/>
</dbReference>
<dbReference type="InterPro" id="IPR016007">
    <property type="entry name" value="Alpha_rhamnosid"/>
</dbReference>
<reference evidence="3 4" key="2">
    <citation type="journal article" date="2023" name="ChemBioChem">
        <title>Acyltransferase Domain Exchange between Two Independent Type I Polyketide Synthases in the Same Producer Strain of Macrolide Antibiotics.</title>
        <authorList>
            <person name="Kudo F."/>
            <person name="Kishikawa K."/>
            <person name="Tsuboi K."/>
            <person name="Kido T."/>
            <person name="Usui T."/>
            <person name="Hashimoto J."/>
            <person name="Shin-Ya K."/>
            <person name="Miyanaga A."/>
            <person name="Eguchi T."/>
        </authorList>
    </citation>
    <scope>NUCLEOTIDE SEQUENCE [LARGE SCALE GENOMIC DNA]</scope>
    <source>
        <strain evidence="3 4">A-8890</strain>
    </source>
</reference>
<evidence type="ECO:0000256" key="1">
    <source>
        <dbReference type="SAM" id="MobiDB-lite"/>
    </source>
</evidence>